<dbReference type="Pfam" id="PF08241">
    <property type="entry name" value="Methyltransf_11"/>
    <property type="match status" value="1"/>
</dbReference>
<dbReference type="Pfam" id="PF08242">
    <property type="entry name" value="Methyltransf_12"/>
    <property type="match status" value="1"/>
</dbReference>
<dbReference type="GO" id="GO:0008168">
    <property type="term" value="F:methyltransferase activity"/>
    <property type="evidence" value="ECO:0007669"/>
    <property type="project" value="UniProtKB-KW"/>
</dbReference>
<dbReference type="PANTHER" id="PTHR43464">
    <property type="entry name" value="METHYLTRANSFERASE"/>
    <property type="match status" value="1"/>
</dbReference>
<evidence type="ECO:0000259" key="4">
    <source>
        <dbReference type="Pfam" id="PF08241"/>
    </source>
</evidence>
<dbReference type="InterPro" id="IPR029063">
    <property type="entry name" value="SAM-dependent_MTases_sf"/>
</dbReference>
<dbReference type="SUPFAM" id="SSF53335">
    <property type="entry name" value="S-adenosyl-L-methionine-dependent methyltransferases"/>
    <property type="match status" value="2"/>
</dbReference>
<dbReference type="Proteomes" id="UP001626536">
    <property type="component" value="Chromosome"/>
</dbReference>
<dbReference type="Gene3D" id="3.40.50.150">
    <property type="entry name" value="Vaccinia Virus protein VP39"/>
    <property type="match status" value="2"/>
</dbReference>
<sequence>MADAARAHKVASFWDQNVGGHCEPFAHWESPASIQHALNKLVTGDIWAHPPGWFMQHYGPFAHVAELGCGDGILAQVLLGGDPALTMDAYDISPRSLARAAERIKTHLGPTDRCRFVQIDLNKESLPEAVYDAVLTTGAMHHVERLDFCFGSIRRSLRPGGYLWLNDYVGPRRFQWSDTQMRLADELLALAPKAWRLRDKVIRCDERKLRDLDPSEAVAPQQIEAGLAAHFEIVQKWPRGGTLLAPIFGSGCLDAAMGDSAEGLAILAAMFEAEQDLIREGALPSESYLYIAKPRPAAADIVREAFERHAGPAPEAAQCGIRGDLEQWLHLNEVAAFESVRARDWVAPFPPRALMHRTSGLDDVRHFGAHGADIVRALATASPRPLTDYRDLLDFGVGVGRVARLFKGFEGRYAGVDVDADNIAWVAECLPWVEAAKTEPGAALPFSDARFDAVVSVSVFTHMNEQNQLFYLEELRRVTQPGAILFLTVSGERVLARAESEPAIAAMLAAPEGGLAAARTAFNAGSGFCFLLQHGHLTSTANEYGVTFISESYVASHWSRYFDVQDIRCGAIHDFQDIVVLRRRDDI</sequence>
<evidence type="ECO:0000256" key="1">
    <source>
        <dbReference type="ARBA" id="ARBA00022603"/>
    </source>
</evidence>
<feature type="domain" description="Methyltransferase type 11" evidence="4">
    <location>
        <begin position="393"/>
        <end position="486"/>
    </location>
</feature>
<feature type="domain" description="Methyltransferase type 12" evidence="5">
    <location>
        <begin position="66"/>
        <end position="163"/>
    </location>
</feature>
<evidence type="ECO:0000313" key="7">
    <source>
        <dbReference type="Proteomes" id="UP001626536"/>
    </source>
</evidence>
<reference evidence="6 7" key="1">
    <citation type="submission" date="2023-10" db="EMBL/GenBank/DDBJ databases">
        <title>Novel methanotroph of the genus Methylocapsa from a subarctic wetland.</title>
        <authorList>
            <person name="Belova S.E."/>
            <person name="Oshkin I.Y."/>
            <person name="Miroshnikov K."/>
            <person name="Dedysh S.N."/>
        </authorList>
    </citation>
    <scope>NUCLEOTIDE SEQUENCE [LARGE SCALE GENOMIC DNA]</scope>
    <source>
        <strain evidence="6 7">RX1</strain>
    </source>
</reference>
<keyword evidence="2" id="KW-0808">Transferase</keyword>
<protein>
    <submittedName>
        <fullName evidence="6">Methyltransferase domain-containing protein</fullName>
    </submittedName>
</protein>
<dbReference type="InterPro" id="IPR013216">
    <property type="entry name" value="Methyltransf_11"/>
</dbReference>
<dbReference type="PANTHER" id="PTHR43464:SF19">
    <property type="entry name" value="UBIQUINONE BIOSYNTHESIS O-METHYLTRANSFERASE, MITOCHONDRIAL"/>
    <property type="match status" value="1"/>
</dbReference>
<keyword evidence="7" id="KW-1185">Reference proteome</keyword>
<keyword evidence="3" id="KW-0949">S-adenosyl-L-methionine</keyword>
<dbReference type="CDD" id="cd02440">
    <property type="entry name" value="AdoMet_MTases"/>
    <property type="match status" value="2"/>
</dbReference>
<dbReference type="EMBL" id="CP136862">
    <property type="protein sequence ID" value="WOJ91129.1"/>
    <property type="molecule type" value="Genomic_DNA"/>
</dbReference>
<dbReference type="RefSeq" id="WP_407340717.1">
    <property type="nucleotide sequence ID" value="NZ_CP136862.1"/>
</dbReference>
<dbReference type="InterPro" id="IPR013217">
    <property type="entry name" value="Methyltransf_12"/>
</dbReference>
<dbReference type="GO" id="GO:0032259">
    <property type="term" value="P:methylation"/>
    <property type="evidence" value="ECO:0007669"/>
    <property type="project" value="UniProtKB-KW"/>
</dbReference>
<keyword evidence="1 6" id="KW-0489">Methyltransferase</keyword>
<accession>A0ABZ0HXK5</accession>
<evidence type="ECO:0000256" key="3">
    <source>
        <dbReference type="ARBA" id="ARBA00022691"/>
    </source>
</evidence>
<organism evidence="6 7">
    <name type="scientific">Methylocapsa polymorpha</name>
    <dbReference type="NCBI Taxonomy" id="3080828"/>
    <lineage>
        <taxon>Bacteria</taxon>
        <taxon>Pseudomonadati</taxon>
        <taxon>Pseudomonadota</taxon>
        <taxon>Alphaproteobacteria</taxon>
        <taxon>Hyphomicrobiales</taxon>
        <taxon>Beijerinckiaceae</taxon>
        <taxon>Methylocapsa</taxon>
    </lineage>
</organism>
<evidence type="ECO:0000313" key="6">
    <source>
        <dbReference type="EMBL" id="WOJ91129.1"/>
    </source>
</evidence>
<name>A0ABZ0HXK5_9HYPH</name>
<gene>
    <name evidence="6" type="ORF">RZS28_07575</name>
</gene>
<proteinExistence type="predicted"/>
<evidence type="ECO:0000259" key="5">
    <source>
        <dbReference type="Pfam" id="PF08242"/>
    </source>
</evidence>
<evidence type="ECO:0000256" key="2">
    <source>
        <dbReference type="ARBA" id="ARBA00022679"/>
    </source>
</evidence>